<dbReference type="Proteomes" id="UP000270296">
    <property type="component" value="Unassembled WGS sequence"/>
</dbReference>
<organism evidence="3">
    <name type="scientific">Soboliphyme baturini</name>
    <dbReference type="NCBI Taxonomy" id="241478"/>
    <lineage>
        <taxon>Eukaryota</taxon>
        <taxon>Metazoa</taxon>
        <taxon>Ecdysozoa</taxon>
        <taxon>Nematoda</taxon>
        <taxon>Enoplea</taxon>
        <taxon>Dorylaimia</taxon>
        <taxon>Dioctophymatida</taxon>
        <taxon>Dioctophymatoidea</taxon>
        <taxon>Soboliphymatidae</taxon>
        <taxon>Soboliphyme</taxon>
    </lineage>
</organism>
<evidence type="ECO:0000313" key="1">
    <source>
        <dbReference type="EMBL" id="VDP28310.1"/>
    </source>
</evidence>
<proteinExistence type="predicted"/>
<protein>
    <submittedName>
        <fullName evidence="3">Transposase</fullName>
    </submittedName>
</protein>
<dbReference type="EMBL" id="UZAM01013509">
    <property type="protein sequence ID" value="VDP28310.1"/>
    <property type="molecule type" value="Genomic_DNA"/>
</dbReference>
<accession>A0A183J2D3</accession>
<keyword evidence="2" id="KW-1185">Reference proteome</keyword>
<dbReference type="AlphaFoldDB" id="A0A183J2D3"/>
<evidence type="ECO:0000313" key="3">
    <source>
        <dbReference type="WBParaSite" id="SBAD_0001038701-mRNA-1"/>
    </source>
</evidence>
<sequence length="37" mass="4312">MEFVVHCHRRIQIVVPPANSVDSLMQRLLVESFITDM</sequence>
<name>A0A183J2D3_9BILA</name>
<reference evidence="1 2" key="2">
    <citation type="submission" date="2018-11" db="EMBL/GenBank/DDBJ databases">
        <authorList>
            <consortium name="Pathogen Informatics"/>
        </authorList>
    </citation>
    <scope>NUCLEOTIDE SEQUENCE [LARGE SCALE GENOMIC DNA]</scope>
</reference>
<gene>
    <name evidence="1" type="ORF">SBAD_LOCUS10031</name>
</gene>
<evidence type="ECO:0000313" key="2">
    <source>
        <dbReference type="Proteomes" id="UP000270296"/>
    </source>
</evidence>
<dbReference type="WBParaSite" id="SBAD_0001038701-mRNA-1">
    <property type="protein sequence ID" value="SBAD_0001038701-mRNA-1"/>
    <property type="gene ID" value="SBAD_0001038701"/>
</dbReference>
<reference evidence="3" key="1">
    <citation type="submission" date="2016-06" db="UniProtKB">
        <authorList>
            <consortium name="WormBaseParasite"/>
        </authorList>
    </citation>
    <scope>IDENTIFICATION</scope>
</reference>